<dbReference type="PIRSF" id="PIRSF000139">
    <property type="entry name" value="Glc_ox_4Fe-4S"/>
    <property type="match status" value="1"/>
</dbReference>
<accession>A0ABY7VQX0</accession>
<keyword evidence="6" id="KW-0813">Transport</keyword>
<keyword evidence="2 6" id="KW-0479">Metal-binding</keyword>
<comment type="catalytic activity">
    <reaction evidence="6">
        <text>(R)-lactate + A = pyruvate + AH2</text>
        <dbReference type="Rhea" id="RHEA:15089"/>
        <dbReference type="ChEBI" id="CHEBI:13193"/>
        <dbReference type="ChEBI" id="CHEBI:15361"/>
        <dbReference type="ChEBI" id="CHEBI:16004"/>
        <dbReference type="ChEBI" id="CHEBI:17499"/>
    </reaction>
</comment>
<comment type="cofactor">
    <cofactor evidence="6">
        <name>[4Fe-4S] cluster</name>
        <dbReference type="ChEBI" id="CHEBI:49883"/>
    </cofactor>
    <text evidence="6">Binds 2 [4Fe-4S] clusters.</text>
</comment>
<dbReference type="InterPro" id="IPR017896">
    <property type="entry name" value="4Fe4S_Fe-S-bd"/>
</dbReference>
<name>A0ABY7VQX0_9BACT</name>
<dbReference type="Proteomes" id="UP001214250">
    <property type="component" value="Chromosome 1"/>
</dbReference>
<sequence>MSNELRIQNLLTQESNKLLNCVHCGLCLDQCPTYKLTGNENNSPRGRLAMWRAEDEGRTQQAEKINHYTSECLGCLACETACPANVPYGEILMEQRIKQVEQGKKINPKVKAIAGLAKKPFLMKAATLPMRWLRNAGIQVDPLIPPGKTSLFKSSYSYAKEAQKREGAKGESVRFFTGCHTENFYPEINFSTIDVLAANGIQVEVPKEQQCCGAIHEHSGLKDKEKLDQKNQAVFDQNKDKAVLTNAAGCGLSLQHALASPVMDALSYLGKMELKQPKKVQNAKIFIDMPCHLYHGQGVQEIPKNVLEILGSDVTYAPSCQDCCGAAGTYNIEKAENSEKIIDEKVLFLQKHTGQEVIITTANAICMQQWSASVKRNFPNENFRVQHIMTLLAENYN</sequence>
<evidence type="ECO:0000259" key="7">
    <source>
        <dbReference type="PROSITE" id="PS51379"/>
    </source>
</evidence>
<comment type="catalytic activity">
    <reaction evidence="6">
        <text>glycolate + A = glyoxylate + AH2</text>
        <dbReference type="Rhea" id="RHEA:21264"/>
        <dbReference type="ChEBI" id="CHEBI:13193"/>
        <dbReference type="ChEBI" id="CHEBI:17499"/>
        <dbReference type="ChEBI" id="CHEBI:29805"/>
        <dbReference type="ChEBI" id="CHEBI:36655"/>
        <dbReference type="EC" id="1.1.99.14"/>
    </reaction>
</comment>
<keyword evidence="5 6" id="KW-0411">Iron-sulfur</keyword>
<dbReference type="EMBL" id="CP117811">
    <property type="protein sequence ID" value="WDE95277.1"/>
    <property type="molecule type" value="Genomic_DNA"/>
</dbReference>
<dbReference type="Pfam" id="PF13183">
    <property type="entry name" value="Fer4_8"/>
    <property type="match status" value="1"/>
</dbReference>
<evidence type="ECO:0000256" key="5">
    <source>
        <dbReference type="ARBA" id="ARBA00023014"/>
    </source>
</evidence>
<evidence type="ECO:0000256" key="3">
    <source>
        <dbReference type="ARBA" id="ARBA00022737"/>
    </source>
</evidence>
<evidence type="ECO:0000313" key="8">
    <source>
        <dbReference type="EMBL" id="WDE95277.1"/>
    </source>
</evidence>
<dbReference type="RefSeq" id="WP_274148692.1">
    <property type="nucleotide sequence ID" value="NZ_CP117811.1"/>
</dbReference>
<feature type="domain" description="4Fe-4S ferredoxin-type" evidence="7">
    <location>
        <begin position="63"/>
        <end position="92"/>
    </location>
</feature>
<evidence type="ECO:0000256" key="6">
    <source>
        <dbReference type="PIRNR" id="PIRNR000139"/>
    </source>
</evidence>
<dbReference type="EC" id="1.1.99.14" evidence="6"/>
<organism evidence="8 9">
    <name type="scientific">Lentisphaera profundi</name>
    <dbReference type="NCBI Taxonomy" id="1658616"/>
    <lineage>
        <taxon>Bacteria</taxon>
        <taxon>Pseudomonadati</taxon>
        <taxon>Lentisphaerota</taxon>
        <taxon>Lentisphaeria</taxon>
        <taxon>Lentisphaerales</taxon>
        <taxon>Lentisphaeraceae</taxon>
        <taxon>Lentisphaera</taxon>
    </lineage>
</organism>
<dbReference type="PANTHER" id="PTHR32479:SF17">
    <property type="entry name" value="GLYCOLATE OXIDASE IRON-SULFUR SUBUNIT"/>
    <property type="match status" value="1"/>
</dbReference>
<evidence type="ECO:0000256" key="4">
    <source>
        <dbReference type="ARBA" id="ARBA00023004"/>
    </source>
</evidence>
<comment type="function">
    <text evidence="6">Component of a complex that catalyzes the oxidation of glycolate to glyoxylate.</text>
</comment>
<keyword evidence="9" id="KW-1185">Reference proteome</keyword>
<evidence type="ECO:0000313" key="9">
    <source>
        <dbReference type="Proteomes" id="UP001214250"/>
    </source>
</evidence>
<reference evidence="8 9" key="1">
    <citation type="submission" date="2023-02" db="EMBL/GenBank/DDBJ databases">
        <title>Genome sequence of Lentisphaera profundi SAORIC-696.</title>
        <authorList>
            <person name="Kim e."/>
            <person name="Cho J.-C."/>
            <person name="Choi A."/>
            <person name="Kang I."/>
        </authorList>
    </citation>
    <scope>NUCLEOTIDE SEQUENCE [LARGE SCALE GENOMIC DNA]</scope>
    <source>
        <strain evidence="8 9">SAORIC-696</strain>
    </source>
</reference>
<evidence type="ECO:0000256" key="2">
    <source>
        <dbReference type="ARBA" id="ARBA00022723"/>
    </source>
</evidence>
<dbReference type="InterPro" id="IPR017900">
    <property type="entry name" value="4Fe4S_Fe_S_CS"/>
</dbReference>
<dbReference type="PROSITE" id="PS51379">
    <property type="entry name" value="4FE4S_FER_2"/>
    <property type="match status" value="2"/>
</dbReference>
<dbReference type="InterPro" id="IPR009051">
    <property type="entry name" value="Helical_ferredxn"/>
</dbReference>
<dbReference type="PROSITE" id="PS00198">
    <property type="entry name" value="4FE4S_FER_1"/>
    <property type="match status" value="1"/>
</dbReference>
<dbReference type="Pfam" id="PF02754">
    <property type="entry name" value="CCG"/>
    <property type="match status" value="2"/>
</dbReference>
<dbReference type="PANTHER" id="PTHR32479">
    <property type="entry name" value="GLYCOLATE OXIDASE IRON-SULFUR SUBUNIT"/>
    <property type="match status" value="1"/>
</dbReference>
<dbReference type="Gene3D" id="1.10.1060.10">
    <property type="entry name" value="Alpha-helical ferredoxin"/>
    <property type="match status" value="1"/>
</dbReference>
<dbReference type="InterPro" id="IPR012257">
    <property type="entry name" value="Glc_ox_4Fe-4S"/>
</dbReference>
<evidence type="ECO:0000256" key="1">
    <source>
        <dbReference type="ARBA" id="ARBA00022485"/>
    </source>
</evidence>
<keyword evidence="6" id="KW-0249">Electron transport</keyword>
<dbReference type="InterPro" id="IPR004017">
    <property type="entry name" value="Cys_rich_dom"/>
</dbReference>
<feature type="domain" description="4Fe-4S ferredoxin-type" evidence="7">
    <location>
        <begin position="11"/>
        <end position="41"/>
    </location>
</feature>
<protein>
    <recommendedName>
        <fullName evidence="6">Glycolate oxidase iron-sulfur subunit</fullName>
        <ecNumber evidence="6">1.1.99.14</ecNumber>
    </recommendedName>
</protein>
<dbReference type="SUPFAM" id="SSF46548">
    <property type="entry name" value="alpha-helical ferredoxin"/>
    <property type="match status" value="1"/>
</dbReference>
<keyword evidence="3" id="KW-0677">Repeat</keyword>
<proteinExistence type="predicted"/>
<gene>
    <name evidence="8" type="ORF">PQO03_06030</name>
</gene>
<keyword evidence="4 6" id="KW-0408">Iron</keyword>
<keyword evidence="1 6" id="KW-0004">4Fe-4S</keyword>